<evidence type="ECO:0000313" key="6">
    <source>
        <dbReference type="EMBL" id="ACL69140.1"/>
    </source>
</evidence>
<keyword evidence="5" id="KW-0813">Transport</keyword>
<dbReference type="OrthoDB" id="9777044at2"/>
<sequence>MAEVEMSFVEHLEELRKRILISISLVLIFSIASYFFVPDIIKFLTKPVGTRLVYLAPTEAFFTQLKVAFFSGLLLAFPFIIYQIWRFISPAFTENRQKFISWLVPLSCLFFAGGLIFGYFVVVRFGLKFLMRFATDSLNPMFSLGKFISFVTGVMIPFGLIFQMPIIIIPLVKLNLIDHKFLKKQRKYVLLIIFILAAILTPPDVISQVMMALPLILLYEVSIIWARIIE</sequence>
<reference evidence="6 7" key="1">
    <citation type="journal article" date="2009" name="PLoS ONE">
        <title>Genome analysis of the anaerobic thermohalophilic bacterium Halothermothrix orenii.</title>
        <authorList>
            <person name="Mavromatis K."/>
            <person name="Ivanova N."/>
            <person name="Anderson I."/>
            <person name="Lykidis A."/>
            <person name="Hooper S.D."/>
            <person name="Sun H."/>
            <person name="Kunin V."/>
            <person name="Lapidus A."/>
            <person name="Hugenholtz P."/>
            <person name="Patel B."/>
            <person name="Kyrpides N.C."/>
        </authorList>
    </citation>
    <scope>NUCLEOTIDE SEQUENCE [LARGE SCALE GENOMIC DNA]</scope>
    <source>
        <strain evidence="7">H 168 / OCM 544 / DSM 9562</strain>
    </source>
</reference>
<evidence type="ECO:0000256" key="3">
    <source>
        <dbReference type="ARBA" id="ARBA00022989"/>
    </source>
</evidence>
<keyword evidence="5" id="KW-0653">Protein transport</keyword>
<dbReference type="GO" id="GO:0065002">
    <property type="term" value="P:intracellular protein transmembrane transport"/>
    <property type="evidence" value="ECO:0007669"/>
    <property type="project" value="TreeGrafter"/>
</dbReference>
<dbReference type="HOGENOM" id="CLU_031942_3_3_9"/>
<dbReference type="Proteomes" id="UP000000719">
    <property type="component" value="Chromosome"/>
</dbReference>
<keyword evidence="7" id="KW-1185">Reference proteome</keyword>
<evidence type="ECO:0000256" key="5">
    <source>
        <dbReference type="HAMAP-Rule" id="MF_00902"/>
    </source>
</evidence>
<comment type="similarity">
    <text evidence="5">Belongs to the TatC family.</text>
</comment>
<dbReference type="KEGG" id="hor:Hore_03800"/>
<organism evidence="6 7">
    <name type="scientific">Halothermothrix orenii (strain H 168 / OCM 544 / DSM 9562)</name>
    <dbReference type="NCBI Taxonomy" id="373903"/>
    <lineage>
        <taxon>Bacteria</taxon>
        <taxon>Bacillati</taxon>
        <taxon>Bacillota</taxon>
        <taxon>Clostridia</taxon>
        <taxon>Halanaerobiales</taxon>
        <taxon>Halothermotrichaceae</taxon>
        <taxon>Halothermothrix</taxon>
    </lineage>
</organism>
<dbReference type="NCBIfam" id="TIGR00945">
    <property type="entry name" value="tatC"/>
    <property type="match status" value="1"/>
</dbReference>
<gene>
    <name evidence="5" type="primary">tatC</name>
    <name evidence="6" type="ordered locus">Hore_03800</name>
</gene>
<dbReference type="GO" id="GO:0043953">
    <property type="term" value="P:protein transport by the Tat complex"/>
    <property type="evidence" value="ECO:0007669"/>
    <property type="project" value="UniProtKB-UniRule"/>
</dbReference>
<dbReference type="EMBL" id="CP001098">
    <property type="protein sequence ID" value="ACL69140.1"/>
    <property type="molecule type" value="Genomic_DNA"/>
</dbReference>
<proteinExistence type="inferred from homology"/>
<dbReference type="HAMAP" id="MF_00902">
    <property type="entry name" value="TatC"/>
    <property type="match status" value="1"/>
</dbReference>
<comment type="subunit">
    <text evidence="5">Forms a complex with TatA.</text>
</comment>
<feature type="transmembrane region" description="Helical" evidence="5">
    <location>
        <begin position="61"/>
        <end position="82"/>
    </location>
</feature>
<dbReference type="Pfam" id="PF00902">
    <property type="entry name" value="TatC"/>
    <property type="match status" value="1"/>
</dbReference>
<dbReference type="PANTHER" id="PTHR30371:SF0">
    <property type="entry name" value="SEC-INDEPENDENT PROTEIN TRANSLOCASE PROTEIN TATC, CHLOROPLASTIC-RELATED"/>
    <property type="match status" value="1"/>
</dbReference>
<keyword evidence="2 5" id="KW-0812">Transmembrane</keyword>
<dbReference type="PRINTS" id="PR01840">
    <property type="entry name" value="TATCFAMILY"/>
</dbReference>
<dbReference type="PANTHER" id="PTHR30371">
    <property type="entry name" value="SEC-INDEPENDENT PROTEIN TRANSLOCASE PROTEIN TATC"/>
    <property type="match status" value="1"/>
</dbReference>
<dbReference type="AlphaFoldDB" id="B8D1R3"/>
<dbReference type="eggNOG" id="COG0805">
    <property type="taxonomic scope" value="Bacteria"/>
</dbReference>
<keyword evidence="5" id="KW-0997">Cell inner membrane</keyword>
<keyword evidence="5" id="KW-1003">Cell membrane</keyword>
<feature type="transmembrane region" description="Helical" evidence="5">
    <location>
        <begin position="147"/>
        <end position="176"/>
    </location>
</feature>
<accession>B8D1R3</accession>
<evidence type="ECO:0000256" key="4">
    <source>
        <dbReference type="ARBA" id="ARBA00023136"/>
    </source>
</evidence>
<name>B8D1R3_HALOH</name>
<dbReference type="GO" id="GO:0033281">
    <property type="term" value="C:TAT protein transport complex"/>
    <property type="evidence" value="ECO:0007669"/>
    <property type="project" value="UniProtKB-UniRule"/>
</dbReference>
<feature type="transmembrane region" description="Helical" evidence="5">
    <location>
        <begin position="212"/>
        <end position="229"/>
    </location>
</feature>
<keyword evidence="5" id="KW-0811">Translocation</keyword>
<dbReference type="GO" id="GO:0009977">
    <property type="term" value="F:proton motive force dependent protein transmembrane transporter activity"/>
    <property type="evidence" value="ECO:0007669"/>
    <property type="project" value="TreeGrafter"/>
</dbReference>
<keyword evidence="3 5" id="KW-1133">Transmembrane helix</keyword>
<evidence type="ECO:0000313" key="7">
    <source>
        <dbReference type="Proteomes" id="UP000000719"/>
    </source>
</evidence>
<feature type="transmembrane region" description="Helical" evidence="5">
    <location>
        <begin position="20"/>
        <end position="41"/>
    </location>
</feature>
<comment type="subcellular location">
    <subcellularLocation>
        <location evidence="5">Cell inner membrane</location>
        <topology evidence="5">Multi-pass membrane protein</topology>
    </subcellularLocation>
    <subcellularLocation>
        <location evidence="1">Membrane</location>
        <topology evidence="1">Multi-pass membrane protein</topology>
    </subcellularLocation>
</comment>
<dbReference type="STRING" id="373903.Hore_03800"/>
<feature type="transmembrane region" description="Helical" evidence="5">
    <location>
        <begin position="102"/>
        <end position="127"/>
    </location>
</feature>
<evidence type="ECO:0000256" key="1">
    <source>
        <dbReference type="ARBA" id="ARBA00004141"/>
    </source>
</evidence>
<dbReference type="InterPro" id="IPR002033">
    <property type="entry name" value="TatC"/>
</dbReference>
<evidence type="ECO:0000256" key="2">
    <source>
        <dbReference type="ARBA" id="ARBA00022692"/>
    </source>
</evidence>
<dbReference type="RefSeq" id="WP_012635328.1">
    <property type="nucleotide sequence ID" value="NC_011899.1"/>
</dbReference>
<comment type="function">
    <text evidence="5">Part of the twin-arginine translocation (Tat) system that transports large folded proteins containing a characteristic twin-arginine motif in their signal peptide across membranes.</text>
</comment>
<feature type="transmembrane region" description="Helical" evidence="5">
    <location>
        <begin position="188"/>
        <end position="206"/>
    </location>
</feature>
<keyword evidence="4 5" id="KW-0472">Membrane</keyword>
<protein>
    <recommendedName>
        <fullName evidence="5">Sec-independent protein translocase protein TatC</fullName>
    </recommendedName>
</protein>